<evidence type="ECO:0000256" key="2">
    <source>
        <dbReference type="ARBA" id="ARBA00023015"/>
    </source>
</evidence>
<protein>
    <recommendedName>
        <fullName evidence="6">Probable hydrogen peroxide-inducible genes activator</fullName>
    </recommendedName>
</protein>
<dbReference type="InterPro" id="IPR005119">
    <property type="entry name" value="LysR_subst-bd"/>
</dbReference>
<dbReference type="Pfam" id="PF00126">
    <property type="entry name" value="HTH_1"/>
    <property type="match status" value="1"/>
</dbReference>
<dbReference type="Pfam" id="PF03466">
    <property type="entry name" value="LysR_substrate"/>
    <property type="match status" value="1"/>
</dbReference>
<dbReference type="InterPro" id="IPR036388">
    <property type="entry name" value="WH-like_DNA-bd_sf"/>
</dbReference>
<keyword evidence="2" id="KW-0805">Transcription regulation</keyword>
<keyword evidence="4" id="KW-0010">Activator</keyword>
<comment type="function">
    <text evidence="7">Required for the induction the katG gene for catalase. Involved in the response to hydrogen peroxide.</text>
</comment>
<dbReference type="GO" id="GO:0003677">
    <property type="term" value="F:DNA binding"/>
    <property type="evidence" value="ECO:0007669"/>
    <property type="project" value="UniProtKB-KW"/>
</dbReference>
<dbReference type="GO" id="GO:0003700">
    <property type="term" value="F:DNA-binding transcription factor activity"/>
    <property type="evidence" value="ECO:0007669"/>
    <property type="project" value="InterPro"/>
</dbReference>
<dbReference type="Proteomes" id="UP000045782">
    <property type="component" value="Unassembled WGS sequence"/>
</dbReference>
<accession>A0A0U1B5A6</accession>
<evidence type="ECO:0000256" key="7">
    <source>
        <dbReference type="ARBA" id="ARBA00056658"/>
    </source>
</evidence>
<dbReference type="PANTHER" id="PTHR30346:SF28">
    <property type="entry name" value="HTH-TYPE TRANSCRIPTIONAL REGULATOR CYNR"/>
    <property type="match status" value="1"/>
</dbReference>
<dbReference type="PANTHER" id="PTHR30346">
    <property type="entry name" value="TRANSCRIPTIONAL DUAL REGULATOR HCAR-RELATED"/>
    <property type="match status" value="1"/>
</dbReference>
<dbReference type="FunFam" id="1.10.10.10:FF:000001">
    <property type="entry name" value="LysR family transcriptional regulator"/>
    <property type="match status" value="1"/>
</dbReference>
<evidence type="ECO:0000256" key="5">
    <source>
        <dbReference type="ARBA" id="ARBA00023163"/>
    </source>
</evidence>
<dbReference type="InterPro" id="IPR000847">
    <property type="entry name" value="LysR_HTH_N"/>
</dbReference>
<dbReference type="EMBL" id="CSWP01000003">
    <property type="protein sequence ID" value="CPV45921.1"/>
    <property type="molecule type" value="Genomic_DNA"/>
</dbReference>
<dbReference type="SUPFAM" id="SSF53850">
    <property type="entry name" value="Periplasmic binding protein-like II"/>
    <property type="match status" value="1"/>
</dbReference>
<keyword evidence="5" id="KW-0804">Transcription</keyword>
<evidence type="ECO:0000313" key="9">
    <source>
        <dbReference type="EMBL" id="CPV45921.1"/>
    </source>
</evidence>
<feature type="domain" description="HTH lysR-type" evidence="8">
    <location>
        <begin position="13"/>
        <end position="70"/>
    </location>
</feature>
<dbReference type="Gene3D" id="1.10.10.10">
    <property type="entry name" value="Winged helix-like DNA-binding domain superfamily/Winged helix DNA-binding domain"/>
    <property type="match status" value="1"/>
</dbReference>
<evidence type="ECO:0000256" key="4">
    <source>
        <dbReference type="ARBA" id="ARBA00023159"/>
    </source>
</evidence>
<dbReference type="PRINTS" id="PR00039">
    <property type="entry name" value="HTHLYSR"/>
</dbReference>
<keyword evidence="3" id="KW-0238">DNA-binding</keyword>
<dbReference type="InterPro" id="IPR036390">
    <property type="entry name" value="WH_DNA-bd_sf"/>
</dbReference>
<dbReference type="PROSITE" id="PS50931">
    <property type="entry name" value="HTH_LYSR"/>
    <property type="match status" value="1"/>
</dbReference>
<evidence type="ECO:0000313" key="10">
    <source>
        <dbReference type="Proteomes" id="UP000045782"/>
    </source>
</evidence>
<organism evidence="9 10">
    <name type="scientific">Mycobacteroides abscessus</name>
    <dbReference type="NCBI Taxonomy" id="36809"/>
    <lineage>
        <taxon>Bacteria</taxon>
        <taxon>Bacillati</taxon>
        <taxon>Actinomycetota</taxon>
        <taxon>Actinomycetes</taxon>
        <taxon>Mycobacteriales</taxon>
        <taxon>Mycobacteriaceae</taxon>
        <taxon>Mycobacteroides</taxon>
    </lineage>
</organism>
<evidence type="ECO:0000256" key="6">
    <source>
        <dbReference type="ARBA" id="ARBA00040885"/>
    </source>
</evidence>
<dbReference type="AlphaFoldDB" id="A0A0U1B5A6"/>
<evidence type="ECO:0000259" key="8">
    <source>
        <dbReference type="PROSITE" id="PS50931"/>
    </source>
</evidence>
<sequence>MPEHSAGIWDDPVDLRRLQQFLSVAEHSGFTRAAQQLRLTQQAISQSVTNLEKQIGAKLFERSGRHIALTPAGEVLRDGSVVLLAAAQTLVRQVQNTAAEQPRPFVVAHTPAITAEEVHQLLVPVRSALPNVSVTALQVFPNALEPAVIGGSADIALRRGIATPKNLASRVIGYHALRVAVPREHFLAERDSVALRDLRNERIIVWAPPGVSHYTDFILSTCRSAGFEPAFVINHVQGTPPVTAVLDNDGVAFVTAPTGPCLAGQVVVIDIVDPPQAPIQAIWLPHTQSAIRDALTSG</sequence>
<name>A0A0U1B5A6_9MYCO</name>
<dbReference type="Gene3D" id="3.40.190.10">
    <property type="entry name" value="Periplasmic binding protein-like II"/>
    <property type="match status" value="2"/>
</dbReference>
<comment type="similarity">
    <text evidence="1">Belongs to the LysR transcriptional regulatory family.</text>
</comment>
<gene>
    <name evidence="9" type="primary">cynR_2</name>
    <name evidence="9" type="ORF">ERS075579_01700</name>
</gene>
<evidence type="ECO:0000256" key="1">
    <source>
        <dbReference type="ARBA" id="ARBA00009437"/>
    </source>
</evidence>
<dbReference type="SUPFAM" id="SSF46785">
    <property type="entry name" value="Winged helix' DNA-binding domain"/>
    <property type="match status" value="1"/>
</dbReference>
<proteinExistence type="inferred from homology"/>
<evidence type="ECO:0000256" key="3">
    <source>
        <dbReference type="ARBA" id="ARBA00023125"/>
    </source>
</evidence>
<reference evidence="9 10" key="1">
    <citation type="submission" date="2015-03" db="EMBL/GenBank/DDBJ databases">
        <authorList>
            <person name="Murphy D."/>
        </authorList>
    </citation>
    <scope>NUCLEOTIDE SEQUENCE [LARGE SCALE GENOMIC DNA]</scope>
    <source>
        <strain evidence="9 10">PAP088</strain>
    </source>
</reference>
<dbReference type="GO" id="GO:0032993">
    <property type="term" value="C:protein-DNA complex"/>
    <property type="evidence" value="ECO:0007669"/>
    <property type="project" value="TreeGrafter"/>
</dbReference>
<dbReference type="RefSeq" id="WP_005064649.1">
    <property type="nucleotide sequence ID" value="NZ_AP022621.1"/>
</dbReference>